<gene>
    <name evidence="2" type="ORF">N0F65_008515</name>
</gene>
<name>A0AAV2Z551_9STRA</name>
<evidence type="ECO:0000313" key="2">
    <source>
        <dbReference type="EMBL" id="DBA00872.1"/>
    </source>
</evidence>
<keyword evidence="3" id="KW-1185">Reference proteome</keyword>
<dbReference type="SUPFAM" id="SSF48695">
    <property type="entry name" value="Multiheme cytochromes"/>
    <property type="match status" value="1"/>
</dbReference>
<organism evidence="2 3">
    <name type="scientific">Lagenidium giganteum</name>
    <dbReference type="NCBI Taxonomy" id="4803"/>
    <lineage>
        <taxon>Eukaryota</taxon>
        <taxon>Sar</taxon>
        <taxon>Stramenopiles</taxon>
        <taxon>Oomycota</taxon>
        <taxon>Peronosporomycetes</taxon>
        <taxon>Pythiales</taxon>
        <taxon>Pythiaceae</taxon>
    </lineage>
</organism>
<feature type="compositionally biased region" description="Acidic residues" evidence="1">
    <location>
        <begin position="151"/>
        <end position="173"/>
    </location>
</feature>
<dbReference type="InterPro" id="IPR036280">
    <property type="entry name" value="Multihaem_cyt_sf"/>
</dbReference>
<proteinExistence type="predicted"/>
<accession>A0AAV2Z551</accession>
<reference evidence="2" key="2">
    <citation type="journal article" date="2023" name="Microbiol Resour">
        <title>Decontamination and Annotation of the Draft Genome Sequence of the Oomycete Lagenidium giganteum ARSEF 373.</title>
        <authorList>
            <person name="Morgan W.R."/>
            <person name="Tartar A."/>
        </authorList>
    </citation>
    <scope>NUCLEOTIDE SEQUENCE</scope>
    <source>
        <strain evidence="2">ARSEF 373</strain>
    </source>
</reference>
<dbReference type="Proteomes" id="UP001146120">
    <property type="component" value="Unassembled WGS sequence"/>
</dbReference>
<dbReference type="EMBL" id="DAKRPA010000057">
    <property type="protein sequence ID" value="DBA00872.1"/>
    <property type="molecule type" value="Genomic_DNA"/>
</dbReference>
<sequence>MSTQRGNVKRGPPKHQNTFAYKHNPKSKKTQKILAMPIFGLCTRCHDQIEWRKKYRKYKPLTKPATCNYCHQKTVTAAYHVACGSCAKERDICAKCCQSKEIVPSEQELAEEKKLQSKENEVELEGMRERERRAHLRKIERERRAAKEAEAGEGGDSDGMESFDEEDEDFMEE</sequence>
<dbReference type="Pfam" id="PF10217">
    <property type="entry name" value="DUF2039"/>
    <property type="match status" value="1"/>
</dbReference>
<evidence type="ECO:0000256" key="1">
    <source>
        <dbReference type="SAM" id="MobiDB-lite"/>
    </source>
</evidence>
<reference evidence="2" key="1">
    <citation type="submission" date="2022-11" db="EMBL/GenBank/DDBJ databases">
        <authorList>
            <person name="Morgan W.R."/>
            <person name="Tartar A."/>
        </authorList>
    </citation>
    <scope>NUCLEOTIDE SEQUENCE</scope>
    <source>
        <strain evidence="2">ARSEF 373</strain>
    </source>
</reference>
<dbReference type="AlphaFoldDB" id="A0AAV2Z551"/>
<protein>
    <submittedName>
        <fullName evidence="2">Uncharacterized protein</fullName>
    </submittedName>
</protein>
<dbReference type="PANTHER" id="PTHR22876:SF5">
    <property type="entry name" value="CHROMOSOME 9 OPEN READING FRAME 85"/>
    <property type="match status" value="1"/>
</dbReference>
<feature type="region of interest" description="Disordered" evidence="1">
    <location>
        <begin position="107"/>
        <end position="173"/>
    </location>
</feature>
<evidence type="ECO:0000313" key="3">
    <source>
        <dbReference type="Proteomes" id="UP001146120"/>
    </source>
</evidence>
<dbReference type="PANTHER" id="PTHR22876">
    <property type="entry name" value="ZGC:101016"/>
    <property type="match status" value="1"/>
</dbReference>
<dbReference type="Gene3D" id="3.90.10.10">
    <property type="entry name" value="Cytochrome C3"/>
    <property type="match status" value="1"/>
</dbReference>
<dbReference type="InterPro" id="IPR019351">
    <property type="entry name" value="DUF2039"/>
</dbReference>
<feature type="compositionally biased region" description="Basic and acidic residues" evidence="1">
    <location>
        <begin position="110"/>
        <end position="150"/>
    </location>
</feature>
<comment type="caution">
    <text evidence="2">The sequence shown here is derived from an EMBL/GenBank/DDBJ whole genome shotgun (WGS) entry which is preliminary data.</text>
</comment>